<feature type="binding site" evidence="8">
    <location>
        <position position="14"/>
    </location>
    <ligand>
        <name>tRNA</name>
        <dbReference type="ChEBI" id="CHEBI:17843"/>
    </ligand>
</feature>
<evidence type="ECO:0000256" key="4">
    <source>
        <dbReference type="ARBA" id="ARBA00022884"/>
    </source>
</evidence>
<name>A0A9X7VZZ4_9BACL</name>
<dbReference type="Pfam" id="PF01195">
    <property type="entry name" value="Pept_tRNA_hydro"/>
    <property type="match status" value="1"/>
</dbReference>
<sequence>MKVVVGLGNPGLKYHKTRHNVGFDVVDELARRYQVSLNKHQWQAVSGEIRVGQEKVLLVKPQTFMNNSGLAVQEVFQFFRESNPETDLIVIYDDMDFPVGEFRLRERGSAGGHNGMKSIIGALGTSEFSRVRIGIGRPAPEWTVIDHVLGSFSRADRKLIDQVIDISANAVVFALENSFSLAMNRFNGAANGSPEKDENQNL</sequence>
<evidence type="ECO:0000256" key="6">
    <source>
        <dbReference type="ARBA" id="ARBA00048707"/>
    </source>
</evidence>
<organism evidence="11 12">
    <name type="scientific">Alicyclobacillus mengziensis</name>
    <dbReference type="NCBI Taxonomy" id="2931921"/>
    <lineage>
        <taxon>Bacteria</taxon>
        <taxon>Bacillati</taxon>
        <taxon>Bacillota</taxon>
        <taxon>Bacilli</taxon>
        <taxon>Bacillales</taxon>
        <taxon>Alicyclobacillaceae</taxon>
        <taxon>Alicyclobacillus</taxon>
    </lineage>
</organism>
<dbReference type="PROSITE" id="PS01195">
    <property type="entry name" value="PEPT_TRNA_HYDROL_1"/>
    <property type="match status" value="1"/>
</dbReference>
<feature type="active site" description="Proton acceptor" evidence="8">
    <location>
        <position position="19"/>
    </location>
</feature>
<dbReference type="SUPFAM" id="SSF53178">
    <property type="entry name" value="Peptidyl-tRNA hydrolase-like"/>
    <property type="match status" value="1"/>
</dbReference>
<dbReference type="RefSeq" id="WP_206657276.1">
    <property type="nucleotide sequence ID" value="NZ_CP071182.1"/>
</dbReference>
<dbReference type="HAMAP" id="MF_00083">
    <property type="entry name" value="Pept_tRNA_hydro_bact"/>
    <property type="match status" value="1"/>
</dbReference>
<evidence type="ECO:0000256" key="7">
    <source>
        <dbReference type="ARBA" id="ARBA00050038"/>
    </source>
</evidence>
<feature type="site" description="Stabilizes the basic form of H active site to accept a proton" evidence="8">
    <location>
        <position position="93"/>
    </location>
</feature>
<comment type="catalytic activity">
    <reaction evidence="6 8 9">
        <text>an N-acyl-L-alpha-aminoacyl-tRNA + H2O = an N-acyl-L-amino acid + a tRNA + H(+)</text>
        <dbReference type="Rhea" id="RHEA:54448"/>
        <dbReference type="Rhea" id="RHEA-COMP:10123"/>
        <dbReference type="Rhea" id="RHEA-COMP:13883"/>
        <dbReference type="ChEBI" id="CHEBI:15377"/>
        <dbReference type="ChEBI" id="CHEBI:15378"/>
        <dbReference type="ChEBI" id="CHEBI:59874"/>
        <dbReference type="ChEBI" id="CHEBI:78442"/>
        <dbReference type="ChEBI" id="CHEBI:138191"/>
        <dbReference type="EC" id="3.1.1.29"/>
    </reaction>
</comment>
<dbReference type="PANTHER" id="PTHR17224:SF1">
    <property type="entry name" value="PEPTIDYL-TRNA HYDROLASE"/>
    <property type="match status" value="1"/>
</dbReference>
<keyword evidence="12" id="KW-1185">Reference proteome</keyword>
<dbReference type="FunFam" id="3.40.50.1470:FF:000001">
    <property type="entry name" value="Peptidyl-tRNA hydrolase"/>
    <property type="match status" value="1"/>
</dbReference>
<dbReference type="GO" id="GO:0005737">
    <property type="term" value="C:cytoplasm"/>
    <property type="evidence" value="ECO:0007669"/>
    <property type="project" value="UniProtKB-SubCell"/>
</dbReference>
<dbReference type="GO" id="GO:0072344">
    <property type="term" value="P:rescue of stalled ribosome"/>
    <property type="evidence" value="ECO:0007669"/>
    <property type="project" value="UniProtKB-UniRule"/>
</dbReference>
<feature type="binding site" evidence="8">
    <location>
        <position position="64"/>
    </location>
    <ligand>
        <name>tRNA</name>
        <dbReference type="ChEBI" id="CHEBI:17843"/>
    </ligand>
</feature>
<evidence type="ECO:0000256" key="8">
    <source>
        <dbReference type="HAMAP-Rule" id="MF_00083"/>
    </source>
</evidence>
<dbReference type="GO" id="GO:0004045">
    <property type="term" value="F:peptidyl-tRNA hydrolase activity"/>
    <property type="evidence" value="ECO:0007669"/>
    <property type="project" value="UniProtKB-UniRule"/>
</dbReference>
<dbReference type="GO" id="GO:0000049">
    <property type="term" value="F:tRNA binding"/>
    <property type="evidence" value="ECO:0007669"/>
    <property type="project" value="UniProtKB-UniRule"/>
</dbReference>
<protein>
    <recommendedName>
        <fullName evidence="7 8">Peptidyl-tRNA hydrolase</fullName>
        <shortName evidence="8">Pth</shortName>
        <ecNumber evidence="1 8">3.1.1.29</ecNumber>
    </recommendedName>
</protein>
<dbReference type="EMBL" id="CP071182">
    <property type="protein sequence ID" value="QSO47932.1"/>
    <property type="molecule type" value="Genomic_DNA"/>
</dbReference>
<evidence type="ECO:0000256" key="3">
    <source>
        <dbReference type="ARBA" id="ARBA00022801"/>
    </source>
</evidence>
<dbReference type="AlphaFoldDB" id="A0A9X7VZZ4"/>
<reference evidence="11 12" key="1">
    <citation type="submission" date="2021-02" db="EMBL/GenBank/DDBJ databases">
        <title>Alicyclobacillus curvatus sp. nov. and Alicyclobacillus mengziensis sp. nov., two acidophilic bacteria isolated from acid mine drainage.</title>
        <authorList>
            <person name="Huang Y."/>
        </authorList>
    </citation>
    <scope>NUCLEOTIDE SEQUENCE [LARGE SCALE GENOMIC DNA]</scope>
    <source>
        <strain evidence="11 12">S30H14</strain>
    </source>
</reference>
<dbReference type="InterPro" id="IPR036416">
    <property type="entry name" value="Pept_tRNA_hydro_sf"/>
</dbReference>
<accession>A0A9X7VZZ4</accession>
<dbReference type="GO" id="GO:0006515">
    <property type="term" value="P:protein quality control for misfolded or incompletely synthesized proteins"/>
    <property type="evidence" value="ECO:0007669"/>
    <property type="project" value="UniProtKB-UniRule"/>
</dbReference>
<comment type="function">
    <text evidence="8">Hydrolyzes ribosome-free peptidyl-tRNAs (with 1 or more amino acids incorporated), which drop off the ribosome during protein synthesis, or as a result of ribosome stalling.</text>
</comment>
<evidence type="ECO:0000256" key="9">
    <source>
        <dbReference type="RuleBase" id="RU000673"/>
    </source>
</evidence>
<dbReference type="Gene3D" id="3.40.50.1470">
    <property type="entry name" value="Peptidyl-tRNA hydrolase"/>
    <property type="match status" value="1"/>
</dbReference>
<keyword evidence="4 8" id="KW-0694">RNA-binding</keyword>
<dbReference type="PANTHER" id="PTHR17224">
    <property type="entry name" value="PEPTIDYL-TRNA HYDROLASE"/>
    <property type="match status" value="1"/>
</dbReference>
<comment type="subunit">
    <text evidence="8">Monomer.</text>
</comment>
<dbReference type="InterPro" id="IPR001328">
    <property type="entry name" value="Pept_tRNA_hydro"/>
</dbReference>
<evidence type="ECO:0000256" key="5">
    <source>
        <dbReference type="ARBA" id="ARBA00038063"/>
    </source>
</evidence>
<keyword evidence="2 8" id="KW-0820">tRNA-binding</keyword>
<dbReference type="KEGG" id="afx:JZ786_02535"/>
<evidence type="ECO:0000256" key="1">
    <source>
        <dbReference type="ARBA" id="ARBA00013260"/>
    </source>
</evidence>
<evidence type="ECO:0000256" key="2">
    <source>
        <dbReference type="ARBA" id="ARBA00022555"/>
    </source>
</evidence>
<keyword evidence="3 8" id="KW-0378">Hydrolase</keyword>
<feature type="binding site" evidence="8">
    <location>
        <position position="114"/>
    </location>
    <ligand>
        <name>tRNA</name>
        <dbReference type="ChEBI" id="CHEBI:17843"/>
    </ligand>
</feature>
<comment type="subcellular location">
    <subcellularLocation>
        <location evidence="8">Cytoplasm</location>
    </subcellularLocation>
</comment>
<dbReference type="InterPro" id="IPR018171">
    <property type="entry name" value="Pept_tRNA_hydro_CS"/>
</dbReference>
<proteinExistence type="inferred from homology"/>
<dbReference type="NCBIfam" id="TIGR00447">
    <property type="entry name" value="pth"/>
    <property type="match status" value="1"/>
</dbReference>
<dbReference type="PROSITE" id="PS01196">
    <property type="entry name" value="PEPT_TRNA_HYDROL_2"/>
    <property type="match status" value="1"/>
</dbReference>
<comment type="function">
    <text evidence="8">Catalyzes the release of premature peptidyl moieties from peptidyl-tRNA molecules trapped in stalled 50S ribosomal subunits, and thus maintains levels of free tRNAs and 50S ribosomes.</text>
</comment>
<gene>
    <name evidence="8" type="primary">pth</name>
    <name evidence="11" type="ORF">JZ786_02535</name>
</gene>
<dbReference type="EC" id="3.1.1.29" evidence="1 8"/>
<evidence type="ECO:0000256" key="10">
    <source>
        <dbReference type="RuleBase" id="RU004320"/>
    </source>
</evidence>
<keyword evidence="8" id="KW-0963">Cytoplasm</keyword>
<feature type="site" description="Discriminates between blocked and unblocked aminoacyl-tRNA" evidence="8">
    <location>
        <position position="9"/>
    </location>
</feature>
<evidence type="ECO:0000313" key="12">
    <source>
        <dbReference type="Proteomes" id="UP000663505"/>
    </source>
</evidence>
<feature type="binding site" evidence="8">
    <location>
        <position position="66"/>
    </location>
    <ligand>
        <name>tRNA</name>
        <dbReference type="ChEBI" id="CHEBI:17843"/>
    </ligand>
</feature>
<dbReference type="CDD" id="cd00462">
    <property type="entry name" value="PTH"/>
    <property type="match status" value="1"/>
</dbReference>
<comment type="similarity">
    <text evidence="5 8 10">Belongs to the PTH family.</text>
</comment>
<evidence type="ECO:0000313" key="11">
    <source>
        <dbReference type="EMBL" id="QSO47932.1"/>
    </source>
</evidence>
<dbReference type="Proteomes" id="UP000663505">
    <property type="component" value="Chromosome"/>
</dbReference>